<evidence type="ECO:0000256" key="6">
    <source>
        <dbReference type="ARBA" id="ARBA00022960"/>
    </source>
</evidence>
<dbReference type="Proteomes" id="UP000070456">
    <property type="component" value="Unassembled WGS sequence"/>
</dbReference>
<dbReference type="AlphaFoldDB" id="A0A140L044"/>
<comment type="caution">
    <text evidence="14">The sequence shown here is derived from an EMBL/GenBank/DDBJ whole genome shotgun (WGS) entry which is preliminary data.</text>
</comment>
<feature type="binding site" evidence="12">
    <location>
        <position position="328"/>
    </location>
    <ligand>
        <name>UDP-N-acetyl-alpha-D-glucosamine</name>
        <dbReference type="ChEBI" id="CHEBI:57705"/>
    </ligand>
</feature>
<accession>A0A140L044</accession>
<dbReference type="InterPro" id="IPR036968">
    <property type="entry name" value="Enolpyruvate_Tfrase_sf"/>
</dbReference>
<keyword evidence="5 12" id="KW-0808">Transferase</keyword>
<dbReference type="PATRIC" id="fig|520762.4.peg.3136"/>
<evidence type="ECO:0000256" key="9">
    <source>
        <dbReference type="ARBA" id="ARBA00023316"/>
    </source>
</evidence>
<dbReference type="GO" id="GO:0071555">
    <property type="term" value="P:cell wall organization"/>
    <property type="evidence" value="ECO:0007669"/>
    <property type="project" value="UniProtKB-KW"/>
</dbReference>
<evidence type="ECO:0000256" key="4">
    <source>
        <dbReference type="ARBA" id="ARBA00022618"/>
    </source>
</evidence>
<dbReference type="UniPathway" id="UPA00219"/>
<dbReference type="HAMAP" id="MF_00111">
    <property type="entry name" value="MurA"/>
    <property type="match status" value="1"/>
</dbReference>
<feature type="binding site" evidence="12">
    <location>
        <begin position="22"/>
        <end position="23"/>
    </location>
    <ligand>
        <name>phosphoenolpyruvate</name>
        <dbReference type="ChEBI" id="CHEBI:58702"/>
    </ligand>
</feature>
<dbReference type="STRING" id="520762.AN619_28410"/>
<feature type="binding site" evidence="12">
    <location>
        <position position="94"/>
    </location>
    <ligand>
        <name>UDP-N-acetyl-alpha-D-glucosamine</name>
        <dbReference type="ChEBI" id="CHEBI:57705"/>
    </ligand>
</feature>
<comment type="function">
    <text evidence="12">Cell wall formation. Adds enolpyruvyl to UDP-N-acetylglucosamine.</text>
</comment>
<proteinExistence type="inferred from homology"/>
<dbReference type="PANTHER" id="PTHR43783:SF2">
    <property type="entry name" value="UDP-N-ACETYLGLUCOSAMINE 1-CARBOXYVINYLTRANSFERASE 2"/>
    <property type="match status" value="1"/>
</dbReference>
<comment type="catalytic activity">
    <reaction evidence="11 12">
        <text>phosphoenolpyruvate + UDP-N-acetyl-alpha-D-glucosamine = UDP-N-acetyl-3-O-(1-carboxyvinyl)-alpha-D-glucosamine + phosphate</text>
        <dbReference type="Rhea" id="RHEA:18681"/>
        <dbReference type="ChEBI" id="CHEBI:43474"/>
        <dbReference type="ChEBI" id="CHEBI:57705"/>
        <dbReference type="ChEBI" id="CHEBI:58702"/>
        <dbReference type="ChEBI" id="CHEBI:68483"/>
        <dbReference type="EC" id="2.5.1.7"/>
    </reaction>
</comment>
<comment type="pathway">
    <text evidence="2 12">Cell wall biogenesis; peptidoglycan biosynthesis.</text>
</comment>
<comment type="subcellular location">
    <subcellularLocation>
        <location evidence="1 12">Cytoplasm</location>
    </subcellularLocation>
</comment>
<feature type="binding site" evidence="12">
    <location>
        <begin position="123"/>
        <end position="127"/>
    </location>
    <ligand>
        <name>UDP-N-acetyl-alpha-D-glucosamine</name>
        <dbReference type="ChEBI" id="CHEBI:57705"/>
    </ligand>
</feature>
<gene>
    <name evidence="14" type="primary">murAB</name>
    <name evidence="12" type="synonym">murA</name>
    <name evidence="14" type="ORF">AN619_28410</name>
</gene>
<evidence type="ECO:0000256" key="10">
    <source>
        <dbReference type="ARBA" id="ARBA00038367"/>
    </source>
</evidence>
<dbReference type="GO" id="GO:0005737">
    <property type="term" value="C:cytoplasm"/>
    <property type="evidence" value="ECO:0007669"/>
    <property type="project" value="UniProtKB-SubCell"/>
</dbReference>
<evidence type="ECO:0000256" key="1">
    <source>
        <dbReference type="ARBA" id="ARBA00004496"/>
    </source>
</evidence>
<dbReference type="GO" id="GO:0008760">
    <property type="term" value="F:UDP-N-acetylglucosamine 1-carboxyvinyltransferase activity"/>
    <property type="evidence" value="ECO:0007669"/>
    <property type="project" value="UniProtKB-UniRule"/>
</dbReference>
<keyword evidence="3 12" id="KW-0963">Cytoplasm</keyword>
<dbReference type="GO" id="GO:0019277">
    <property type="term" value="P:UDP-N-acetylgalactosamine biosynthetic process"/>
    <property type="evidence" value="ECO:0007669"/>
    <property type="project" value="InterPro"/>
</dbReference>
<dbReference type="NCBIfam" id="NF009470">
    <property type="entry name" value="PRK12830.1"/>
    <property type="match status" value="1"/>
</dbReference>
<protein>
    <recommendedName>
        <fullName evidence="12">UDP-N-acetylglucosamine 1-carboxyvinyltransferase</fullName>
        <ecNumber evidence="12">2.5.1.7</ecNumber>
    </recommendedName>
    <alternativeName>
        <fullName evidence="12">Enoylpyruvate transferase</fullName>
    </alternativeName>
    <alternativeName>
        <fullName evidence="12">UDP-N-acetylglucosamine enolpyruvyl transferase</fullName>
        <shortName evidence="12">EPT</shortName>
    </alternativeName>
</protein>
<dbReference type="GO" id="GO:0009252">
    <property type="term" value="P:peptidoglycan biosynthetic process"/>
    <property type="evidence" value="ECO:0007669"/>
    <property type="project" value="UniProtKB-UniRule"/>
</dbReference>
<feature type="active site" description="Proton donor" evidence="12">
    <location>
        <position position="118"/>
    </location>
</feature>
<keyword evidence="15" id="KW-1185">Reference proteome</keyword>
<sequence length="420" mass="45310">MEKFVIEGGHKLKGKVSISGFKNAAVAIIPAAILAGNRCTIENLPNIKDVEVLGEMLQELGGQVEFDGKAKTMHIDTSMIQECYAPYEMAKKLRASYYLLGAALGRFKKARVAYPGGCDIGTRPIDQHIKGFEALGAKVEIEHGIVHVEAEELTGAEIYLDVVSVGATINIMLAACRAKGITIIDNAAKEPHVVDVANFLNAMGADIRGAGTDVIKIHGVEEMRGCTYSVIPDQIEAGTFMIMAAATGGDVIVDNVIPKHLDPVTAKLREMGVEIEEYGESIRVIGCHKLKGCNIKTLVYPGFPTDLQQPMSALLTQAQGTSIVTETIYEGRFKHVDELKRMGAKIKVEGRVAVIEGVECLSGATVAATDLRAGAALIVAGLMAEGITEIENIHYIDRGYENIEQKLMRLGAKIHRKKEI</sequence>
<feature type="modified residue" description="2-(S-cysteinyl)pyruvic acid O-phosphothioketal" evidence="12">
    <location>
        <position position="118"/>
    </location>
</feature>
<evidence type="ECO:0000256" key="11">
    <source>
        <dbReference type="ARBA" id="ARBA00047527"/>
    </source>
</evidence>
<dbReference type="NCBIfam" id="TIGR01072">
    <property type="entry name" value="murA"/>
    <property type="match status" value="1"/>
</dbReference>
<dbReference type="FunFam" id="3.65.10.10:FF:000001">
    <property type="entry name" value="UDP-N-acetylglucosamine 1-carboxyvinyltransferase"/>
    <property type="match status" value="1"/>
</dbReference>
<dbReference type="OrthoDB" id="9803760at2"/>
<evidence type="ECO:0000256" key="12">
    <source>
        <dbReference type="HAMAP-Rule" id="MF_00111"/>
    </source>
</evidence>
<evidence type="ECO:0000256" key="3">
    <source>
        <dbReference type="ARBA" id="ARBA00022490"/>
    </source>
</evidence>
<dbReference type="GO" id="GO:0008360">
    <property type="term" value="P:regulation of cell shape"/>
    <property type="evidence" value="ECO:0007669"/>
    <property type="project" value="UniProtKB-KW"/>
</dbReference>
<dbReference type="InterPro" id="IPR001986">
    <property type="entry name" value="Enolpyruvate_Tfrase_dom"/>
</dbReference>
<evidence type="ECO:0000313" key="15">
    <source>
        <dbReference type="Proteomes" id="UP000070456"/>
    </source>
</evidence>
<dbReference type="InterPro" id="IPR050068">
    <property type="entry name" value="MurA_subfamily"/>
</dbReference>
<name>A0A140L044_9FIRM</name>
<evidence type="ECO:0000256" key="7">
    <source>
        <dbReference type="ARBA" id="ARBA00022984"/>
    </source>
</evidence>
<dbReference type="GO" id="GO:0051301">
    <property type="term" value="P:cell division"/>
    <property type="evidence" value="ECO:0007669"/>
    <property type="project" value="UniProtKB-KW"/>
</dbReference>
<keyword evidence="9 12" id="KW-0961">Cell wall biogenesis/degradation</keyword>
<dbReference type="SUPFAM" id="SSF55205">
    <property type="entry name" value="EPT/RTPC-like"/>
    <property type="match status" value="1"/>
</dbReference>
<dbReference type="Gene3D" id="3.65.10.10">
    <property type="entry name" value="Enolpyruvate transferase domain"/>
    <property type="match status" value="2"/>
</dbReference>
<dbReference type="InterPro" id="IPR005750">
    <property type="entry name" value="UDP_GlcNAc_COvinyl_MurA"/>
</dbReference>
<keyword evidence="7 12" id="KW-0573">Peptidoglycan synthesis</keyword>
<comment type="similarity">
    <text evidence="10 12">Belongs to the EPSP synthase family. MurA subfamily.</text>
</comment>
<dbReference type="NCBIfam" id="NF006873">
    <property type="entry name" value="PRK09369.1"/>
    <property type="match status" value="1"/>
</dbReference>
<keyword evidence="8 12" id="KW-0131">Cell cycle</keyword>
<dbReference type="CDD" id="cd01555">
    <property type="entry name" value="UdpNAET"/>
    <property type="match status" value="1"/>
</dbReference>
<dbReference type="Pfam" id="PF00275">
    <property type="entry name" value="EPSP_synthase"/>
    <property type="match status" value="1"/>
</dbReference>
<evidence type="ECO:0000256" key="5">
    <source>
        <dbReference type="ARBA" id="ARBA00022679"/>
    </source>
</evidence>
<dbReference type="RefSeq" id="WP_068557923.1">
    <property type="nucleotide sequence ID" value="NZ_LOEE01000072.1"/>
</dbReference>
<dbReference type="EMBL" id="LOEE01000072">
    <property type="protein sequence ID" value="KXG73919.1"/>
    <property type="molecule type" value="Genomic_DNA"/>
</dbReference>
<feature type="binding site" evidence="12">
    <location>
        <position position="306"/>
    </location>
    <ligand>
        <name>UDP-N-acetyl-alpha-D-glucosamine</name>
        <dbReference type="ChEBI" id="CHEBI:57705"/>
    </ligand>
</feature>
<keyword evidence="6 12" id="KW-0133">Cell shape</keyword>
<organism evidence="14 15">
    <name type="scientific">Thermotalea metallivorans</name>
    <dbReference type="NCBI Taxonomy" id="520762"/>
    <lineage>
        <taxon>Bacteria</taxon>
        <taxon>Bacillati</taxon>
        <taxon>Bacillota</taxon>
        <taxon>Clostridia</taxon>
        <taxon>Peptostreptococcales</taxon>
        <taxon>Thermotaleaceae</taxon>
        <taxon>Thermotalea</taxon>
    </lineage>
</organism>
<evidence type="ECO:0000256" key="2">
    <source>
        <dbReference type="ARBA" id="ARBA00004752"/>
    </source>
</evidence>
<keyword evidence="4 12" id="KW-0132">Cell division</keyword>
<evidence type="ECO:0000259" key="13">
    <source>
        <dbReference type="Pfam" id="PF00275"/>
    </source>
</evidence>
<evidence type="ECO:0000256" key="8">
    <source>
        <dbReference type="ARBA" id="ARBA00023306"/>
    </source>
</evidence>
<keyword evidence="12" id="KW-0670">Pyruvate</keyword>
<feature type="domain" description="Enolpyruvate transferase" evidence="13">
    <location>
        <begin position="7"/>
        <end position="407"/>
    </location>
</feature>
<reference evidence="14 15" key="1">
    <citation type="submission" date="2015-12" db="EMBL/GenBank/DDBJ databases">
        <title>Draft genome sequence of the thermoanaerobe Thermotalea metallivorans, an isolate from the runoff channel of the Great Artesian Basin, Australia.</title>
        <authorList>
            <person name="Patel B.K."/>
        </authorList>
    </citation>
    <scope>NUCLEOTIDE SEQUENCE [LARGE SCALE GENOMIC DNA]</scope>
    <source>
        <strain evidence="14 15">B2-1</strain>
    </source>
</reference>
<dbReference type="InterPro" id="IPR013792">
    <property type="entry name" value="RNA3'P_cycl/enolpyr_Trfase_a/b"/>
</dbReference>
<dbReference type="PANTHER" id="PTHR43783">
    <property type="entry name" value="UDP-N-ACETYLGLUCOSAMINE 1-CARBOXYVINYLTRANSFERASE"/>
    <property type="match status" value="1"/>
</dbReference>
<comment type="caution">
    <text evidence="12">Lacks conserved residue(s) required for the propagation of feature annotation.</text>
</comment>
<dbReference type="EC" id="2.5.1.7" evidence="12"/>
<evidence type="ECO:0000313" key="14">
    <source>
        <dbReference type="EMBL" id="KXG73919.1"/>
    </source>
</evidence>